<feature type="transmembrane region" description="Helical" evidence="1">
    <location>
        <begin position="54"/>
        <end position="74"/>
    </location>
</feature>
<dbReference type="EMBL" id="CAFBQG010000135">
    <property type="protein sequence ID" value="CAB5051861.1"/>
    <property type="molecule type" value="Genomic_DNA"/>
</dbReference>
<feature type="transmembrane region" description="Helical" evidence="1">
    <location>
        <begin position="104"/>
        <end position="120"/>
    </location>
</feature>
<keyword evidence="1" id="KW-1133">Transmembrane helix</keyword>
<keyword evidence="1" id="KW-0812">Transmembrane</keyword>
<keyword evidence="1" id="KW-0472">Membrane</keyword>
<protein>
    <submittedName>
        <fullName evidence="2">Unannotated protein</fullName>
    </submittedName>
</protein>
<evidence type="ECO:0000313" key="7">
    <source>
        <dbReference type="EMBL" id="CAB4847802.1"/>
    </source>
</evidence>
<evidence type="ECO:0000313" key="8">
    <source>
        <dbReference type="EMBL" id="CAB5029014.1"/>
    </source>
</evidence>
<dbReference type="EMBL" id="CAFAAO010000004">
    <property type="protein sequence ID" value="CAB4798206.1"/>
    <property type="molecule type" value="Genomic_DNA"/>
</dbReference>
<evidence type="ECO:0000313" key="9">
    <source>
        <dbReference type="EMBL" id="CAB5051861.1"/>
    </source>
</evidence>
<dbReference type="AlphaFoldDB" id="A0A6J5ZM74"/>
<name>A0A6J5ZM74_9ZZZZ</name>
<organism evidence="2">
    <name type="scientific">freshwater metagenome</name>
    <dbReference type="NCBI Taxonomy" id="449393"/>
    <lineage>
        <taxon>unclassified sequences</taxon>
        <taxon>metagenomes</taxon>
        <taxon>ecological metagenomes</taxon>
    </lineage>
</organism>
<dbReference type="EMBL" id="CAESAI010000030">
    <property type="protein sequence ID" value="CAB4342272.1"/>
    <property type="molecule type" value="Genomic_DNA"/>
</dbReference>
<dbReference type="EMBL" id="CAFBPK010000033">
    <property type="protein sequence ID" value="CAB5029014.1"/>
    <property type="molecule type" value="Genomic_DNA"/>
</dbReference>
<feature type="transmembrane region" description="Helical" evidence="1">
    <location>
        <begin position="12"/>
        <end position="34"/>
    </location>
</feature>
<evidence type="ECO:0000313" key="6">
    <source>
        <dbReference type="EMBL" id="CAB4798206.1"/>
    </source>
</evidence>
<feature type="transmembrane region" description="Helical" evidence="1">
    <location>
        <begin position="81"/>
        <end position="98"/>
    </location>
</feature>
<evidence type="ECO:0000313" key="2">
    <source>
        <dbReference type="EMBL" id="CAB4342272.1"/>
    </source>
</evidence>
<dbReference type="EMBL" id="CAEZZD010000025">
    <property type="protein sequence ID" value="CAB4743141.1"/>
    <property type="molecule type" value="Genomic_DNA"/>
</dbReference>
<proteinExistence type="predicted"/>
<dbReference type="EMBL" id="CAFBIX010000021">
    <property type="protein sequence ID" value="CAB4847802.1"/>
    <property type="molecule type" value="Genomic_DNA"/>
</dbReference>
<evidence type="ECO:0000256" key="1">
    <source>
        <dbReference type="SAM" id="Phobius"/>
    </source>
</evidence>
<evidence type="ECO:0000313" key="5">
    <source>
        <dbReference type="EMBL" id="CAB4743141.1"/>
    </source>
</evidence>
<gene>
    <name evidence="4" type="ORF">UFOPK2648_00447</name>
    <name evidence="5" type="ORF">UFOPK2824_00275</name>
    <name evidence="6" type="ORF">UFOPK3037_00444</name>
    <name evidence="7" type="ORF">UFOPK3278_00681</name>
    <name evidence="2" type="ORF">UFOPK3406_01112</name>
    <name evidence="3" type="ORF">UFOPK3925_01402</name>
    <name evidence="8" type="ORF">UFOPK4097_01458</name>
    <name evidence="9" type="ORF">UFOPK4301_01019</name>
</gene>
<evidence type="ECO:0000313" key="4">
    <source>
        <dbReference type="EMBL" id="CAB4703408.1"/>
    </source>
</evidence>
<reference evidence="2" key="1">
    <citation type="submission" date="2020-05" db="EMBL/GenBank/DDBJ databases">
        <authorList>
            <person name="Chiriac C."/>
            <person name="Salcher M."/>
            <person name="Ghai R."/>
            <person name="Kavagutti S V."/>
        </authorList>
    </citation>
    <scope>NUCLEOTIDE SEQUENCE</scope>
</reference>
<sequence>MTSSRTRPLPITGIAVLSAVASTFYFVIGVVLVLNPKFDAIGGNSAAALSTPSPFELIAGICCITMGFVYIWIIRELLAKSQIAYVLIQTIVIINILFSLFRLPLGLITLTMNLAVLYFLRTKSSKTWLSGE</sequence>
<evidence type="ECO:0000313" key="3">
    <source>
        <dbReference type="EMBL" id="CAB4344607.1"/>
    </source>
</evidence>
<dbReference type="EMBL" id="CAESAD010000014">
    <property type="protein sequence ID" value="CAB4344607.1"/>
    <property type="molecule type" value="Genomic_DNA"/>
</dbReference>
<accession>A0A6J5ZM74</accession>
<dbReference type="EMBL" id="CAEZYC010000015">
    <property type="protein sequence ID" value="CAB4703408.1"/>
    <property type="molecule type" value="Genomic_DNA"/>
</dbReference>